<comment type="caution">
    <text evidence="2">The sequence shown here is derived from an EMBL/GenBank/DDBJ whole genome shotgun (WGS) entry which is preliminary data.</text>
</comment>
<gene>
    <name evidence="2" type="ORF">ETP43_06495</name>
</gene>
<dbReference type="Proteomes" id="UP000290106">
    <property type="component" value="Unassembled WGS sequence"/>
</dbReference>
<dbReference type="InterPro" id="IPR025324">
    <property type="entry name" value="DUF4230"/>
</dbReference>
<dbReference type="EMBL" id="SDKC01000001">
    <property type="protein sequence ID" value="RXS76682.1"/>
    <property type="molecule type" value="Genomic_DNA"/>
</dbReference>
<keyword evidence="3" id="KW-1185">Reference proteome</keyword>
<evidence type="ECO:0000256" key="1">
    <source>
        <dbReference type="SAM" id="Coils"/>
    </source>
</evidence>
<reference evidence="2 3" key="1">
    <citation type="submission" date="2019-01" db="EMBL/GenBank/DDBJ databases">
        <title>Blautia sp. nov. KGMB01111 isolated human feces.</title>
        <authorList>
            <person name="Park J.-E."/>
            <person name="Kim J.-S."/>
            <person name="Park S.-H."/>
        </authorList>
    </citation>
    <scope>NUCLEOTIDE SEQUENCE [LARGE SCALE GENOMIC DNA]</scope>
    <source>
        <strain evidence="2 3">KGMB01111</strain>
    </source>
</reference>
<accession>A0A4Q1RLR0</accession>
<evidence type="ECO:0000313" key="2">
    <source>
        <dbReference type="EMBL" id="RXS76682.1"/>
    </source>
</evidence>
<organism evidence="2 3">
    <name type="scientific">Blautia faecicola</name>
    <dbReference type="NCBI Taxonomy" id="2509240"/>
    <lineage>
        <taxon>Bacteria</taxon>
        <taxon>Bacillati</taxon>
        <taxon>Bacillota</taxon>
        <taxon>Clostridia</taxon>
        <taxon>Lachnospirales</taxon>
        <taxon>Lachnospiraceae</taxon>
        <taxon>Blautia</taxon>
    </lineage>
</organism>
<feature type="coiled-coil region" evidence="1">
    <location>
        <begin position="133"/>
        <end position="164"/>
    </location>
</feature>
<dbReference type="OrthoDB" id="3186453at2"/>
<protein>
    <submittedName>
        <fullName evidence="2">DUF4230 domain-containing protein</fullName>
    </submittedName>
</protein>
<sequence>MLLVGTVVLCLTGCGKETQTADFSGVTSVCELATLKCYYHNVAKAETEASGIFAKWLKTGYKKIWTEYSGIIEYGIDISQVTVSEPDKNGVVTVTMPDAQVLNVDVDEDSLGTPLTDTGFLTSVTTEEKTTTLAGAQETMEQQAKENTEMLSQAKARAKTLIEEYIKNVGESIGEEYTVEWKDAEPGMTESEKK</sequence>
<proteinExistence type="predicted"/>
<evidence type="ECO:0000313" key="3">
    <source>
        <dbReference type="Proteomes" id="UP000290106"/>
    </source>
</evidence>
<name>A0A4Q1RLR0_9FIRM</name>
<keyword evidence="1" id="KW-0175">Coiled coil</keyword>
<dbReference type="AlphaFoldDB" id="A0A4Q1RLR0"/>
<dbReference type="Pfam" id="PF14014">
    <property type="entry name" value="DUF4230"/>
    <property type="match status" value="1"/>
</dbReference>